<dbReference type="Pfam" id="PF02017">
    <property type="entry name" value="CIDE-N"/>
    <property type="match status" value="1"/>
</dbReference>
<evidence type="ECO:0000313" key="3">
    <source>
        <dbReference type="Ensembl" id="ENSSGRP00000020685.1"/>
    </source>
</evidence>
<reference evidence="3" key="1">
    <citation type="submission" date="2025-08" db="UniProtKB">
        <authorList>
            <consortium name="Ensembl"/>
        </authorList>
    </citation>
    <scope>IDENTIFICATION</scope>
</reference>
<proteinExistence type="predicted"/>
<accession>A0A672LAH7</accession>
<evidence type="ECO:0000313" key="4">
    <source>
        <dbReference type="Proteomes" id="UP000472262"/>
    </source>
</evidence>
<evidence type="ECO:0000256" key="1">
    <source>
        <dbReference type="ARBA" id="ARBA00022703"/>
    </source>
</evidence>
<dbReference type="Ensembl" id="ENSSGRT00000022338.1">
    <property type="protein sequence ID" value="ENSSGRP00000020685.1"/>
    <property type="gene ID" value="ENSSGRG00000012452.1"/>
</dbReference>
<dbReference type="AlphaFoldDB" id="A0A672LAH7"/>
<dbReference type="GO" id="GO:0006915">
    <property type="term" value="P:apoptotic process"/>
    <property type="evidence" value="ECO:0007669"/>
    <property type="project" value="UniProtKB-KW"/>
</dbReference>
<keyword evidence="4" id="KW-1185">Reference proteome</keyword>
<feature type="domain" description="CIDE-N" evidence="2">
    <location>
        <begin position="32"/>
        <end position="61"/>
    </location>
</feature>
<organism evidence="3 4">
    <name type="scientific">Sinocyclocheilus grahami</name>
    <name type="common">Dianchi golden-line fish</name>
    <name type="synonym">Barbus grahami</name>
    <dbReference type="NCBI Taxonomy" id="75366"/>
    <lineage>
        <taxon>Eukaryota</taxon>
        <taxon>Metazoa</taxon>
        <taxon>Chordata</taxon>
        <taxon>Craniata</taxon>
        <taxon>Vertebrata</taxon>
        <taxon>Euteleostomi</taxon>
        <taxon>Actinopterygii</taxon>
        <taxon>Neopterygii</taxon>
        <taxon>Teleostei</taxon>
        <taxon>Ostariophysi</taxon>
        <taxon>Cypriniformes</taxon>
        <taxon>Cyprinidae</taxon>
        <taxon>Cyprininae</taxon>
        <taxon>Sinocyclocheilus</taxon>
    </lineage>
</organism>
<dbReference type="PANTHER" id="PTHR12306">
    <property type="entry name" value="CELL DEATH ACTIVATOR CIDE"/>
    <property type="match status" value="1"/>
</dbReference>
<dbReference type="PANTHER" id="PTHR12306:SF8">
    <property type="entry name" value="LIPID TRANSFERASE CIDEA"/>
    <property type="match status" value="1"/>
</dbReference>
<dbReference type="Gene3D" id="3.10.20.10">
    <property type="match status" value="1"/>
</dbReference>
<dbReference type="InParanoid" id="A0A672LAH7"/>
<dbReference type="Proteomes" id="UP000472262">
    <property type="component" value="Unassembled WGS sequence"/>
</dbReference>
<dbReference type="InterPro" id="IPR003508">
    <property type="entry name" value="CIDE-N_dom"/>
</dbReference>
<protein>
    <submittedName>
        <fullName evidence="3">Cell death inducing DFFA like effector a</fullName>
    </submittedName>
</protein>
<reference evidence="3" key="2">
    <citation type="submission" date="2025-09" db="UniProtKB">
        <authorList>
            <consortium name="Ensembl"/>
        </authorList>
    </citation>
    <scope>IDENTIFICATION</scope>
</reference>
<dbReference type="SUPFAM" id="SSF54277">
    <property type="entry name" value="CAD &amp; PB1 domains"/>
    <property type="match status" value="1"/>
</dbReference>
<sequence>LVSSDGVLMWCCRSVSSVQTSLAQRMLPPPQPRPYKVCTQNRRRRKGFTASSLADLVEQVRSLDGSQPWSWRHPNTARFACLLNQTHLMQVISSLVETSRPEIGVLPSFRQPRRSGIAKLSFDLYRLNPKDFLGCLTVKATLYEIYTLSYDIKCTRAKYFLKSLLRCFMYMAKLAGQVLLCGSAYLVTDQDSGKKLILHSCLVFAYMLRQISIYFCPW</sequence>
<keyword evidence="1" id="KW-0053">Apoptosis</keyword>
<dbReference type="GO" id="GO:0042981">
    <property type="term" value="P:regulation of apoptotic process"/>
    <property type="evidence" value="ECO:0007669"/>
    <property type="project" value="TreeGrafter"/>
</dbReference>
<evidence type="ECO:0000259" key="2">
    <source>
        <dbReference type="Pfam" id="PF02017"/>
    </source>
</evidence>
<name>A0A672LAH7_SINGR</name>